<name>A0ABR3CKI9_9PEZI</name>
<keyword evidence="2" id="KW-0812">Transmembrane</keyword>
<feature type="transmembrane region" description="Helical" evidence="2">
    <location>
        <begin position="246"/>
        <end position="267"/>
    </location>
</feature>
<feature type="region of interest" description="Disordered" evidence="1">
    <location>
        <begin position="399"/>
        <end position="434"/>
    </location>
</feature>
<keyword evidence="4" id="KW-1185">Reference proteome</keyword>
<dbReference type="RefSeq" id="XP_066633820.1">
    <property type="nucleotide sequence ID" value="XM_066775939.1"/>
</dbReference>
<feature type="transmembrane region" description="Helical" evidence="2">
    <location>
        <begin position="273"/>
        <end position="293"/>
    </location>
</feature>
<dbReference type="PANTHER" id="PTHR38848">
    <property type="entry name" value="G-PROTEIN COUPLED RECEPTORS FAMILY 3 PROFILE DOMAIN-CONTAINING PROTEIN"/>
    <property type="match status" value="1"/>
</dbReference>
<keyword evidence="2" id="KW-1133">Transmembrane helix</keyword>
<protein>
    <recommendedName>
        <fullName evidence="5">Ring finger domain protein</fullName>
    </recommendedName>
</protein>
<evidence type="ECO:0000313" key="3">
    <source>
        <dbReference type="EMBL" id="KAL0260791.1"/>
    </source>
</evidence>
<dbReference type="EMBL" id="JAJVCZ030000004">
    <property type="protein sequence ID" value="KAL0260791.1"/>
    <property type="molecule type" value="Genomic_DNA"/>
</dbReference>
<feature type="region of interest" description="Disordered" evidence="1">
    <location>
        <begin position="302"/>
        <end position="361"/>
    </location>
</feature>
<gene>
    <name evidence="3" type="ORF">SLS55_004482</name>
</gene>
<feature type="transmembrane region" description="Helical" evidence="2">
    <location>
        <begin position="162"/>
        <end position="183"/>
    </location>
</feature>
<keyword evidence="2" id="KW-0472">Membrane</keyword>
<feature type="compositionally biased region" description="Basic and acidic residues" evidence="1">
    <location>
        <begin position="342"/>
        <end position="355"/>
    </location>
</feature>
<reference evidence="3 4" key="1">
    <citation type="submission" date="2024-02" db="EMBL/GenBank/DDBJ databases">
        <title>De novo assembly and annotation of 12 fungi associated with fruit tree decline syndrome in Ontario, Canada.</title>
        <authorList>
            <person name="Sulman M."/>
            <person name="Ellouze W."/>
            <person name="Ilyukhin E."/>
        </authorList>
    </citation>
    <scope>NUCLEOTIDE SEQUENCE [LARGE SCALE GENOMIC DNA]</scope>
    <source>
        <strain evidence="3 4">FDS-637</strain>
    </source>
</reference>
<feature type="compositionally biased region" description="Basic and acidic residues" evidence="1">
    <location>
        <begin position="399"/>
        <end position="411"/>
    </location>
</feature>
<evidence type="ECO:0008006" key="5">
    <source>
        <dbReference type="Google" id="ProtNLM"/>
    </source>
</evidence>
<organism evidence="3 4">
    <name type="scientific">Diplodia seriata</name>
    <dbReference type="NCBI Taxonomy" id="420778"/>
    <lineage>
        <taxon>Eukaryota</taxon>
        <taxon>Fungi</taxon>
        <taxon>Dikarya</taxon>
        <taxon>Ascomycota</taxon>
        <taxon>Pezizomycotina</taxon>
        <taxon>Dothideomycetes</taxon>
        <taxon>Dothideomycetes incertae sedis</taxon>
        <taxon>Botryosphaeriales</taxon>
        <taxon>Botryosphaeriaceae</taxon>
        <taxon>Diplodia</taxon>
    </lineage>
</organism>
<comment type="caution">
    <text evidence="3">The sequence shown here is derived from an EMBL/GenBank/DDBJ whole genome shotgun (WGS) entry which is preliminary data.</text>
</comment>
<dbReference type="Proteomes" id="UP001430584">
    <property type="component" value="Unassembled WGS sequence"/>
</dbReference>
<evidence type="ECO:0000256" key="2">
    <source>
        <dbReference type="SAM" id="Phobius"/>
    </source>
</evidence>
<feature type="transmembrane region" description="Helical" evidence="2">
    <location>
        <begin position="57"/>
        <end position="75"/>
    </location>
</feature>
<dbReference type="PANTHER" id="PTHR38848:SF3">
    <property type="entry name" value="G-PROTEIN COUPLED RECEPTORS FAMILY 3 PROFILE DOMAIN-CONTAINING PROTEIN"/>
    <property type="match status" value="1"/>
</dbReference>
<feature type="compositionally biased region" description="Polar residues" evidence="1">
    <location>
        <begin position="412"/>
        <end position="428"/>
    </location>
</feature>
<feature type="transmembrane region" description="Helical" evidence="2">
    <location>
        <begin position="203"/>
        <end position="225"/>
    </location>
</feature>
<evidence type="ECO:0000256" key="1">
    <source>
        <dbReference type="SAM" id="MobiDB-lite"/>
    </source>
</evidence>
<proteinExistence type="predicted"/>
<feature type="transmembrane region" description="Helical" evidence="2">
    <location>
        <begin position="123"/>
        <end position="142"/>
    </location>
</feature>
<feature type="transmembrane region" description="Helical" evidence="2">
    <location>
        <begin position="87"/>
        <end position="108"/>
    </location>
</feature>
<dbReference type="GeneID" id="92008567"/>
<evidence type="ECO:0000313" key="4">
    <source>
        <dbReference type="Proteomes" id="UP001430584"/>
    </source>
</evidence>
<accession>A0ABR3CKI9</accession>
<sequence>MDDQVVPGTQMLVLEAACQAKTLARRADSYLGRISGQGLQARGSHAVEFASMPMERMILSLITLTILAICITRRIENVGRWSRLPITGWLIIIIYFDSFLFVFVTAMFKDIGINESQGICEGAILLCLVCYMSTKVFIYTFLVEKAYIVRGSHKPRLRDKLYIFNTFGLIIPYVGIVILNFVWKIAYINERGTCIIGMDKKAMMPLIIFDVVINVYLTALFIIPLRQLYSYQHNTNKALRIMALRTFIGSCATLTSSVVNLTVLMILKGEPGWICLMCCNADILFSVLVLHWVTSFDKATTDSSYAPERNRNDDSGTIANGTSGDGTPPTENGSGPNGDLGSKVKRDSLRRDSHCPAHNKTGWDAKASIKTQCCAGSDQPNPEDIAMDRIVVRTERILKIESDGQSERSDSTADQYSGESRRGCSSTDGIVDQV</sequence>